<evidence type="ECO:0000259" key="6">
    <source>
        <dbReference type="PROSITE" id="PS50072"/>
    </source>
</evidence>
<dbReference type="AlphaFoldDB" id="A0A4U0U1N8"/>
<evidence type="ECO:0000256" key="3">
    <source>
        <dbReference type="ARBA" id="ARBA00023242"/>
    </source>
</evidence>
<evidence type="ECO:0000256" key="1">
    <source>
        <dbReference type="ARBA" id="ARBA00000971"/>
    </source>
</evidence>
<protein>
    <recommendedName>
        <fullName evidence="6">PPIase cyclophilin-type domain-containing protein</fullName>
    </recommendedName>
</protein>
<gene>
    <name evidence="7" type="ORF">B0A50_03274</name>
</gene>
<feature type="region of interest" description="Disordered" evidence="5">
    <location>
        <begin position="455"/>
        <end position="477"/>
    </location>
</feature>
<dbReference type="InterPro" id="IPR044666">
    <property type="entry name" value="Cyclophilin_A-like"/>
</dbReference>
<accession>A0A4U0U1N8</accession>
<dbReference type="PROSITE" id="PS50072">
    <property type="entry name" value="CSA_PPIASE_2"/>
    <property type="match status" value="1"/>
</dbReference>
<name>A0A4U0U1N8_9PEZI</name>
<feature type="region of interest" description="Disordered" evidence="5">
    <location>
        <begin position="512"/>
        <end position="542"/>
    </location>
</feature>
<feature type="compositionally biased region" description="Basic and acidic residues" evidence="5">
    <location>
        <begin position="512"/>
        <end position="526"/>
    </location>
</feature>
<dbReference type="PANTHER" id="PTHR45625:SF6">
    <property type="entry name" value="SPLICEOSOME-ASSOCIATED PROTEIN CWC27 HOMOLOG"/>
    <property type="match status" value="1"/>
</dbReference>
<dbReference type="Proteomes" id="UP000308549">
    <property type="component" value="Unassembled WGS sequence"/>
</dbReference>
<comment type="subcellular location">
    <subcellularLocation>
        <location evidence="2">Nucleus</location>
    </subcellularLocation>
</comment>
<proteinExistence type="inferred from homology"/>
<keyword evidence="8" id="KW-1185">Reference proteome</keyword>
<dbReference type="PANTHER" id="PTHR45625">
    <property type="entry name" value="PEPTIDYL-PROLYL CIS-TRANS ISOMERASE-RELATED"/>
    <property type="match status" value="1"/>
</dbReference>
<comment type="similarity">
    <text evidence="4">Belongs to the cyclophilin-type PPIase family. CWC27 subfamily.</text>
</comment>
<dbReference type="EMBL" id="NAJL01000016">
    <property type="protein sequence ID" value="TKA28863.1"/>
    <property type="molecule type" value="Genomic_DNA"/>
</dbReference>
<sequence>MSALYNLEPQPTAKVVLNTTAGDILLEIFAKQTPLASRNFLQHCLDGYYNGNIFHRLVPGFIIQGGDPTGTGAGGESALDGGRPFEDEVHSRLKFNRRGLLGMANEGKDSNGSQFFLTLGDTPELQGKHTMFGRIEGDTIYNLMKMGEAELVEEGSERPLYPSKVTGSEILVNPFEDMVQRVKEAPRVRDEAGKSESGVKKRKKPAGKNVLSFGGDEEGDEEVKPVKKVKANPKLVSVDVEKPEELNNTTMPSAPSVKERSKRKERAREPEEEVEQDVMEAPRAPPAPARKSSYNLPDEDEDDEDDRPKQSKRALDATNAEIAALKASMKRTAVDTAPKEREKPKTALEAMIPSTATRGRKRGKAADERGALDIFKNFKARLEDLPSPAAPAASEPAPITTSEHIPKDASSGATNGNLASNTITTKTALPDPADQDEDLCDLHFIANCQSCKSWDDEDDGAANGAVEGAGDDDDGPGWMAHQLSFAKDTLGKDLEWKRKMAEIEVIDPREKARGILEERRRGKEGRGPGAGGRGRGRGLVAR</sequence>
<dbReference type="GO" id="GO:0003755">
    <property type="term" value="F:peptidyl-prolyl cis-trans isomerase activity"/>
    <property type="evidence" value="ECO:0007669"/>
    <property type="project" value="UniProtKB-EC"/>
</dbReference>
<dbReference type="GO" id="GO:0006457">
    <property type="term" value="P:protein folding"/>
    <property type="evidence" value="ECO:0007669"/>
    <property type="project" value="InterPro"/>
</dbReference>
<evidence type="ECO:0000256" key="5">
    <source>
        <dbReference type="SAM" id="MobiDB-lite"/>
    </source>
</evidence>
<dbReference type="PROSITE" id="PS00170">
    <property type="entry name" value="CSA_PPIASE_1"/>
    <property type="match status" value="1"/>
</dbReference>
<evidence type="ECO:0000313" key="7">
    <source>
        <dbReference type="EMBL" id="TKA28863.1"/>
    </source>
</evidence>
<dbReference type="InterPro" id="IPR020892">
    <property type="entry name" value="Cyclophilin-type_PPIase_CS"/>
</dbReference>
<feature type="compositionally biased region" description="Basic and acidic residues" evidence="5">
    <location>
        <begin position="337"/>
        <end position="346"/>
    </location>
</feature>
<feature type="compositionally biased region" description="Basic and acidic residues" evidence="5">
    <location>
        <begin position="306"/>
        <end position="315"/>
    </location>
</feature>
<feature type="compositionally biased region" description="Low complexity" evidence="5">
    <location>
        <begin position="386"/>
        <end position="398"/>
    </location>
</feature>
<dbReference type="SUPFAM" id="SSF50891">
    <property type="entry name" value="Cyclophilin-like"/>
    <property type="match status" value="1"/>
</dbReference>
<comment type="catalytic activity">
    <reaction evidence="1">
        <text>[protein]-peptidylproline (omega=180) = [protein]-peptidylproline (omega=0)</text>
        <dbReference type="Rhea" id="RHEA:16237"/>
        <dbReference type="Rhea" id="RHEA-COMP:10747"/>
        <dbReference type="Rhea" id="RHEA-COMP:10748"/>
        <dbReference type="ChEBI" id="CHEBI:83833"/>
        <dbReference type="ChEBI" id="CHEBI:83834"/>
        <dbReference type="EC" id="5.2.1.8"/>
    </reaction>
</comment>
<dbReference type="GO" id="GO:0071013">
    <property type="term" value="C:catalytic step 2 spliceosome"/>
    <property type="evidence" value="ECO:0007669"/>
    <property type="project" value="TreeGrafter"/>
</dbReference>
<dbReference type="Pfam" id="PF00160">
    <property type="entry name" value="Pro_isomerase"/>
    <property type="match status" value="1"/>
</dbReference>
<feature type="region of interest" description="Disordered" evidence="5">
    <location>
        <begin position="184"/>
        <end position="368"/>
    </location>
</feature>
<evidence type="ECO:0000256" key="2">
    <source>
        <dbReference type="ARBA" id="ARBA00004123"/>
    </source>
</evidence>
<dbReference type="OrthoDB" id="442970at2759"/>
<dbReference type="CDD" id="cd01925">
    <property type="entry name" value="cyclophilin_CeCYP16-like"/>
    <property type="match status" value="1"/>
</dbReference>
<dbReference type="Gene3D" id="2.40.100.10">
    <property type="entry name" value="Cyclophilin-like"/>
    <property type="match status" value="1"/>
</dbReference>
<evidence type="ECO:0000313" key="8">
    <source>
        <dbReference type="Proteomes" id="UP000308549"/>
    </source>
</evidence>
<keyword evidence="3" id="KW-0539">Nucleus</keyword>
<feature type="compositionally biased region" description="Basic and acidic residues" evidence="5">
    <location>
        <begin position="184"/>
        <end position="199"/>
    </location>
</feature>
<dbReference type="PRINTS" id="PR00153">
    <property type="entry name" value="CSAPPISMRASE"/>
</dbReference>
<organism evidence="7 8">
    <name type="scientific">Salinomyces thailandicus</name>
    <dbReference type="NCBI Taxonomy" id="706561"/>
    <lineage>
        <taxon>Eukaryota</taxon>
        <taxon>Fungi</taxon>
        <taxon>Dikarya</taxon>
        <taxon>Ascomycota</taxon>
        <taxon>Pezizomycotina</taxon>
        <taxon>Dothideomycetes</taxon>
        <taxon>Dothideomycetidae</taxon>
        <taxon>Mycosphaerellales</taxon>
        <taxon>Teratosphaeriaceae</taxon>
        <taxon>Salinomyces</taxon>
    </lineage>
</organism>
<evidence type="ECO:0000256" key="4">
    <source>
        <dbReference type="ARBA" id="ARBA00038509"/>
    </source>
</evidence>
<feature type="domain" description="PPIase cyclophilin-type" evidence="6">
    <location>
        <begin position="18"/>
        <end position="170"/>
    </location>
</feature>
<feature type="region of interest" description="Disordered" evidence="5">
    <location>
        <begin position="386"/>
        <end position="419"/>
    </location>
</feature>
<comment type="caution">
    <text evidence="7">The sequence shown here is derived from an EMBL/GenBank/DDBJ whole genome shotgun (WGS) entry which is preliminary data.</text>
</comment>
<reference evidence="7 8" key="1">
    <citation type="submission" date="2017-03" db="EMBL/GenBank/DDBJ databases">
        <title>Genomes of endolithic fungi from Antarctica.</title>
        <authorList>
            <person name="Coleine C."/>
            <person name="Masonjones S."/>
            <person name="Stajich J.E."/>
        </authorList>
    </citation>
    <scope>NUCLEOTIDE SEQUENCE [LARGE SCALE GENOMIC DNA]</scope>
    <source>
        <strain evidence="7 8">CCFEE 6315</strain>
    </source>
</reference>
<dbReference type="InterPro" id="IPR029000">
    <property type="entry name" value="Cyclophilin-like_dom_sf"/>
</dbReference>
<dbReference type="InterPro" id="IPR002130">
    <property type="entry name" value="Cyclophilin-type_PPIase_dom"/>
</dbReference>